<dbReference type="AlphaFoldDB" id="A0A837HS43"/>
<dbReference type="PANTHER" id="PTHR34070">
    <property type="entry name" value="ARMADILLO-TYPE FOLD"/>
    <property type="match status" value="1"/>
</dbReference>
<dbReference type="InterPro" id="IPR016024">
    <property type="entry name" value="ARM-type_fold"/>
</dbReference>
<dbReference type="Pfam" id="PF08713">
    <property type="entry name" value="DNA_alkylation"/>
    <property type="match status" value="1"/>
</dbReference>
<dbReference type="Proteomes" id="UP000033996">
    <property type="component" value="Unassembled WGS sequence"/>
</dbReference>
<evidence type="ECO:0000313" key="1">
    <source>
        <dbReference type="EMBL" id="KKR08389.1"/>
    </source>
</evidence>
<name>A0A837HS43_9BACT</name>
<evidence type="ECO:0000313" key="2">
    <source>
        <dbReference type="Proteomes" id="UP000033996"/>
    </source>
</evidence>
<accession>A0A837HS43</accession>
<reference evidence="1 2" key="1">
    <citation type="journal article" date="2015" name="Nature">
        <title>rRNA introns, odd ribosomes, and small enigmatic genomes across a large radiation of phyla.</title>
        <authorList>
            <person name="Brown C.T."/>
            <person name="Hug L.A."/>
            <person name="Thomas B.C."/>
            <person name="Sharon I."/>
            <person name="Castelle C.J."/>
            <person name="Singh A."/>
            <person name="Wilkins M.J."/>
            <person name="Williams K.H."/>
            <person name="Banfield J.F."/>
        </authorList>
    </citation>
    <scope>NUCLEOTIDE SEQUENCE [LARGE SCALE GENOMIC DNA]</scope>
</reference>
<protein>
    <submittedName>
        <fullName evidence="1">Alkylation repair enzyme protein</fullName>
    </submittedName>
</protein>
<proteinExistence type="predicted"/>
<dbReference type="CDD" id="cd06561">
    <property type="entry name" value="AlkD_like"/>
    <property type="match status" value="1"/>
</dbReference>
<comment type="caution">
    <text evidence="1">The sequence shown here is derived from an EMBL/GenBank/DDBJ whole genome shotgun (WGS) entry which is preliminary data.</text>
</comment>
<dbReference type="InterPro" id="IPR014825">
    <property type="entry name" value="DNA_alkylation"/>
</dbReference>
<dbReference type="Gene3D" id="1.25.10.90">
    <property type="match status" value="1"/>
</dbReference>
<sequence>MANINKIKKELQDHSDPIRAKVLQGFFKTNKGEYGYGDIFLGITVPEIRKLVKKNSDAGILVIEQLIKSKIHESRLLALLILVERYQRASDSEKRTIARFYLSHRQYINNWDLIDLSAHKIIGHYLLDKPKSILYKLVVSRNIWDRRIAVLSTFYFIKNNKFVDSLKMAKILLSDDHDLIQKAVGWMLREIGKRSIKTEEEFLKKYYKIMPRTMLRYAIEKFPEKRRLAYLNNAVRQ</sequence>
<dbReference type="PANTHER" id="PTHR34070:SF1">
    <property type="entry name" value="DNA ALKYLATION REPAIR PROTEIN"/>
    <property type="match status" value="1"/>
</dbReference>
<organism evidence="1 2">
    <name type="scientific">Candidatus Yanofskybacteria bacterium GW2011_GWD1_39_16</name>
    <dbReference type="NCBI Taxonomy" id="1619030"/>
    <lineage>
        <taxon>Bacteria</taxon>
        <taxon>Candidatus Yanofskyibacteriota</taxon>
    </lineage>
</organism>
<gene>
    <name evidence="1" type="ORF">UT35_C0014G0004</name>
</gene>
<dbReference type="SUPFAM" id="SSF48371">
    <property type="entry name" value="ARM repeat"/>
    <property type="match status" value="1"/>
</dbReference>
<dbReference type="EMBL" id="LBWL01000014">
    <property type="protein sequence ID" value="KKR08389.1"/>
    <property type="molecule type" value="Genomic_DNA"/>
</dbReference>